<feature type="domain" description="Peptidase M10 metallopeptidase" evidence="6">
    <location>
        <begin position="130"/>
        <end position="174"/>
    </location>
</feature>
<accession>A0ABW3MZJ1</accession>
<keyword evidence="2" id="KW-0479">Metal-binding</keyword>
<comment type="caution">
    <text evidence="7">The sequence shown here is derived from an EMBL/GenBank/DDBJ whole genome shotgun (WGS) entry which is preliminary data.</text>
</comment>
<keyword evidence="7" id="KW-0482">Metalloprotease</keyword>
<protein>
    <submittedName>
        <fullName evidence="7">Matrixin family metalloprotease</fullName>
        <ecNumber evidence="7">3.4.24.-</ecNumber>
    </submittedName>
</protein>
<evidence type="ECO:0000256" key="4">
    <source>
        <dbReference type="ARBA" id="ARBA00022833"/>
    </source>
</evidence>
<evidence type="ECO:0000256" key="2">
    <source>
        <dbReference type="ARBA" id="ARBA00022723"/>
    </source>
</evidence>
<feature type="signal peptide" evidence="5">
    <location>
        <begin position="1"/>
        <end position="20"/>
    </location>
</feature>
<dbReference type="EMBL" id="JBHTKH010000008">
    <property type="protein sequence ID" value="MFD1055342.1"/>
    <property type="molecule type" value="Genomic_DNA"/>
</dbReference>
<reference evidence="8" key="1">
    <citation type="journal article" date="2019" name="Int. J. Syst. Evol. Microbiol.">
        <title>The Global Catalogue of Microorganisms (GCM) 10K type strain sequencing project: providing services to taxonomists for standard genome sequencing and annotation.</title>
        <authorList>
            <consortium name="The Broad Institute Genomics Platform"/>
            <consortium name="The Broad Institute Genome Sequencing Center for Infectious Disease"/>
            <person name="Wu L."/>
            <person name="Ma J."/>
        </authorList>
    </citation>
    <scope>NUCLEOTIDE SEQUENCE [LARGE SCALE GENOMIC DNA]</scope>
    <source>
        <strain evidence="8">CCUG 57508</strain>
    </source>
</reference>
<evidence type="ECO:0000259" key="6">
    <source>
        <dbReference type="Pfam" id="PF00413"/>
    </source>
</evidence>
<dbReference type="InterPro" id="IPR001818">
    <property type="entry name" value="Pept_M10_metallopeptidase"/>
</dbReference>
<keyword evidence="5" id="KW-0732">Signal</keyword>
<keyword evidence="3 7" id="KW-0378">Hydrolase</keyword>
<dbReference type="GO" id="GO:0008237">
    <property type="term" value="F:metallopeptidase activity"/>
    <property type="evidence" value="ECO:0007669"/>
    <property type="project" value="UniProtKB-KW"/>
</dbReference>
<dbReference type="Pfam" id="PF00413">
    <property type="entry name" value="Peptidase_M10"/>
    <property type="match status" value="1"/>
</dbReference>
<dbReference type="InterPro" id="IPR024079">
    <property type="entry name" value="MetalloPept_cat_dom_sf"/>
</dbReference>
<evidence type="ECO:0000256" key="3">
    <source>
        <dbReference type="ARBA" id="ARBA00022801"/>
    </source>
</evidence>
<gene>
    <name evidence="7" type="ORF">ACFQ2V_13580</name>
</gene>
<evidence type="ECO:0000256" key="5">
    <source>
        <dbReference type="SAM" id="SignalP"/>
    </source>
</evidence>
<dbReference type="RefSeq" id="WP_386053318.1">
    <property type="nucleotide sequence ID" value="NZ_JBHTKH010000008.1"/>
</dbReference>
<name>A0ABW3MZJ1_9MICO</name>
<dbReference type="Proteomes" id="UP001597046">
    <property type="component" value="Unassembled WGS sequence"/>
</dbReference>
<organism evidence="7 8">
    <name type="scientific">Terrabacter terrigena</name>
    <dbReference type="NCBI Taxonomy" id="574718"/>
    <lineage>
        <taxon>Bacteria</taxon>
        <taxon>Bacillati</taxon>
        <taxon>Actinomycetota</taxon>
        <taxon>Actinomycetes</taxon>
        <taxon>Micrococcales</taxon>
        <taxon>Intrasporangiaceae</taxon>
        <taxon>Terrabacter</taxon>
    </lineage>
</organism>
<keyword evidence="8" id="KW-1185">Reference proteome</keyword>
<dbReference type="EC" id="3.4.24.-" evidence="7"/>
<evidence type="ECO:0000256" key="1">
    <source>
        <dbReference type="ARBA" id="ARBA00022670"/>
    </source>
</evidence>
<dbReference type="Gene3D" id="3.40.390.10">
    <property type="entry name" value="Collagenase (Catalytic Domain)"/>
    <property type="match status" value="1"/>
</dbReference>
<evidence type="ECO:0000313" key="7">
    <source>
        <dbReference type="EMBL" id="MFD1055342.1"/>
    </source>
</evidence>
<keyword evidence="1" id="KW-0645">Protease</keyword>
<sequence>MKRIVLVALAAAGAAGIALGAAAPSQAAKPAPTAPTAAPYLGRWATQAVVYDSTGGGNWFRIAEAVGEWRTSGWNVVTTSDPARANITVVAEDSSIFGAIGDASPVSSGGVITSCTVHLAPSWATLTGGQQLAIHELGHCGGLPHSTSSRSAMYSYTSSSSTLSSPTRDDLKWMAGNYR</sequence>
<evidence type="ECO:0000313" key="8">
    <source>
        <dbReference type="Proteomes" id="UP001597046"/>
    </source>
</evidence>
<dbReference type="SUPFAM" id="SSF55486">
    <property type="entry name" value="Metalloproteases ('zincins'), catalytic domain"/>
    <property type="match status" value="1"/>
</dbReference>
<proteinExistence type="predicted"/>
<feature type="chain" id="PRO_5047501874" evidence="5">
    <location>
        <begin position="21"/>
        <end position="179"/>
    </location>
</feature>
<keyword evidence="4" id="KW-0862">Zinc</keyword>